<keyword evidence="15" id="KW-1185">Reference proteome</keyword>
<dbReference type="AlphaFoldDB" id="A0A5J6LJA4"/>
<evidence type="ECO:0000256" key="5">
    <source>
        <dbReference type="ARBA" id="ARBA00022694"/>
    </source>
</evidence>
<dbReference type="Pfam" id="PF01207">
    <property type="entry name" value="Dus"/>
    <property type="match status" value="1"/>
</dbReference>
<keyword evidence="3 9" id="KW-0285">Flavoprotein</keyword>
<dbReference type="PROSITE" id="PS01136">
    <property type="entry name" value="UPF0034"/>
    <property type="match status" value="1"/>
</dbReference>
<dbReference type="InterPro" id="IPR001269">
    <property type="entry name" value="DUS_fam"/>
</dbReference>
<feature type="binding site" evidence="9">
    <location>
        <begin position="192"/>
        <end position="194"/>
    </location>
    <ligand>
        <name>FMN</name>
        <dbReference type="ChEBI" id="CHEBI:58210"/>
    </ligand>
</feature>
<feature type="site" description="Interacts with tRNA" evidence="9">
    <location>
        <position position="169"/>
    </location>
</feature>
<keyword evidence="7 9" id="KW-0694">RNA-binding</keyword>
<comment type="caution">
    <text evidence="9">Lacks conserved residue(s) required for the propagation of feature annotation.</text>
</comment>
<evidence type="ECO:0000313" key="14">
    <source>
        <dbReference type="EMBL" id="QEW08568.1"/>
    </source>
</evidence>
<evidence type="ECO:0000256" key="9">
    <source>
        <dbReference type="HAMAP-Rule" id="MF_02043"/>
    </source>
</evidence>
<feature type="active site" description="Proton donor" evidence="9 11">
    <location>
        <position position="91"/>
    </location>
</feature>
<feature type="site" description="Interacts with tRNA; defines subfamily-specific binding signature" evidence="9">
    <location>
        <position position="270"/>
    </location>
</feature>
<comment type="catalytic activity">
    <reaction evidence="9">
        <text>5,6-dihydrouridine(16) in tRNA + NAD(+) = uridine(16) in tRNA + NADH + H(+)</text>
        <dbReference type="Rhea" id="RHEA:53380"/>
        <dbReference type="Rhea" id="RHEA-COMP:13543"/>
        <dbReference type="Rhea" id="RHEA-COMP:13544"/>
        <dbReference type="ChEBI" id="CHEBI:15378"/>
        <dbReference type="ChEBI" id="CHEBI:57540"/>
        <dbReference type="ChEBI" id="CHEBI:57945"/>
        <dbReference type="ChEBI" id="CHEBI:65315"/>
        <dbReference type="ChEBI" id="CHEBI:74443"/>
    </reaction>
</comment>
<evidence type="ECO:0000256" key="8">
    <source>
        <dbReference type="ARBA" id="ARBA00023002"/>
    </source>
</evidence>
<evidence type="ECO:0000256" key="12">
    <source>
        <dbReference type="PIRSR" id="PIRSR006621-2"/>
    </source>
</evidence>
<evidence type="ECO:0000256" key="6">
    <source>
        <dbReference type="ARBA" id="ARBA00022857"/>
    </source>
</evidence>
<dbReference type="Gene3D" id="3.20.20.70">
    <property type="entry name" value="Aldolase class I"/>
    <property type="match status" value="1"/>
</dbReference>
<evidence type="ECO:0000259" key="13">
    <source>
        <dbReference type="Pfam" id="PF01207"/>
    </source>
</evidence>
<dbReference type="EC" id="1.3.1.-" evidence="9"/>
<dbReference type="PIRSF" id="PIRSF006621">
    <property type="entry name" value="Dus"/>
    <property type="match status" value="1"/>
</dbReference>
<feature type="binding site" evidence="12">
    <location>
        <position position="161"/>
    </location>
    <ligand>
        <name>FMN</name>
        <dbReference type="ChEBI" id="CHEBI:58210"/>
    </ligand>
</feature>
<dbReference type="GO" id="GO:0010181">
    <property type="term" value="F:FMN binding"/>
    <property type="evidence" value="ECO:0007669"/>
    <property type="project" value="UniProtKB-UniRule"/>
</dbReference>
<dbReference type="KEGG" id="nik:F5I99_10910"/>
<keyword evidence="12" id="KW-0547">Nucleotide-binding</keyword>
<protein>
    <recommendedName>
        <fullName evidence="9">tRNA-dihydrouridine(16) synthase</fullName>
        <ecNumber evidence="9">1.3.1.-</ecNumber>
    </recommendedName>
    <alternativeName>
        <fullName evidence="9">U16-specific dihydrouridine synthase</fullName>
        <shortName evidence="9">U16-specific Dus</shortName>
    </alternativeName>
    <alternativeName>
        <fullName evidence="9">tRNA-dihydrouridine synthase C</fullName>
    </alternativeName>
</protein>
<dbReference type="InterPro" id="IPR013785">
    <property type="entry name" value="Aldolase_TIM"/>
</dbReference>
<name>A0A5J6LJA4_9GAMM</name>
<dbReference type="InterPro" id="IPR042270">
    <property type="entry name" value="DusC_C"/>
</dbReference>
<evidence type="ECO:0000256" key="7">
    <source>
        <dbReference type="ARBA" id="ARBA00022884"/>
    </source>
</evidence>
<dbReference type="Gene3D" id="1.20.225.30">
    <property type="entry name" value="Dihydrouridine synthase, C-terminal recognition domain"/>
    <property type="match status" value="1"/>
</dbReference>
<feature type="site" description="Interacts with tRNA; defines subfamily-specific binding signature" evidence="9">
    <location>
        <position position="28"/>
    </location>
</feature>
<dbReference type="GO" id="GO:0102262">
    <property type="term" value="F:tRNA-dihydrouridine16 synthase activity"/>
    <property type="evidence" value="ECO:0007669"/>
    <property type="project" value="RHEA"/>
</dbReference>
<evidence type="ECO:0000256" key="4">
    <source>
        <dbReference type="ARBA" id="ARBA00022643"/>
    </source>
</evidence>
<dbReference type="InterPro" id="IPR035587">
    <property type="entry name" value="DUS-like_FMN-bd"/>
</dbReference>
<dbReference type="HAMAP" id="MF_02043">
    <property type="entry name" value="DusC_subfam"/>
    <property type="match status" value="1"/>
</dbReference>
<feature type="site" description="Interacts with tRNA; defines subfamily-specific binding signature" evidence="9">
    <location>
        <position position="268"/>
    </location>
</feature>
<comment type="similarity">
    <text evidence="9">Belongs to the Dus family. DusC subfamily.</text>
</comment>
<keyword evidence="6 9" id="KW-0521">NADP</keyword>
<dbReference type="PANTHER" id="PTHR11082">
    <property type="entry name" value="TRNA-DIHYDROURIDINE SYNTHASE"/>
    <property type="match status" value="1"/>
</dbReference>
<feature type="binding site" evidence="9 12">
    <location>
        <begin position="216"/>
        <end position="217"/>
    </location>
    <ligand>
        <name>FMN</name>
        <dbReference type="ChEBI" id="CHEBI:58210"/>
    </ligand>
</feature>
<evidence type="ECO:0000256" key="2">
    <source>
        <dbReference type="ARBA" id="ARBA00022555"/>
    </source>
</evidence>
<feature type="site" description="Interacts with tRNA" evidence="9">
    <location>
        <position position="88"/>
    </location>
</feature>
<organism evidence="14 15">
    <name type="scientific">Nitrincola iocasae</name>
    <dbReference type="NCBI Taxonomy" id="2614693"/>
    <lineage>
        <taxon>Bacteria</taxon>
        <taxon>Pseudomonadati</taxon>
        <taxon>Pseudomonadota</taxon>
        <taxon>Gammaproteobacteria</taxon>
        <taxon>Oceanospirillales</taxon>
        <taxon>Oceanospirillaceae</taxon>
        <taxon>Nitrincola</taxon>
    </lineage>
</organism>
<keyword evidence="4 9" id="KW-0288">FMN</keyword>
<dbReference type="InterPro" id="IPR018517">
    <property type="entry name" value="tRNA_hU_synthase_CS"/>
</dbReference>
<feature type="binding site" evidence="9 12">
    <location>
        <position position="61"/>
    </location>
    <ligand>
        <name>FMN</name>
        <dbReference type="ChEBI" id="CHEBI:58210"/>
    </ligand>
</feature>
<gene>
    <name evidence="9" type="primary">dusC</name>
    <name evidence="14" type="ORF">F5I99_10910</name>
</gene>
<proteinExistence type="inferred from homology"/>
<comment type="similarity">
    <text evidence="10">Belongs to the dus family.</text>
</comment>
<evidence type="ECO:0000256" key="3">
    <source>
        <dbReference type="ARBA" id="ARBA00022630"/>
    </source>
</evidence>
<evidence type="ECO:0000313" key="15">
    <source>
        <dbReference type="Proteomes" id="UP000325606"/>
    </source>
</evidence>
<dbReference type="GO" id="GO:0050660">
    <property type="term" value="F:flavin adenine dinucleotide binding"/>
    <property type="evidence" value="ECO:0007669"/>
    <property type="project" value="InterPro"/>
</dbReference>
<dbReference type="CDD" id="cd02801">
    <property type="entry name" value="DUS_like_FMN"/>
    <property type="match status" value="1"/>
</dbReference>
<evidence type="ECO:0000256" key="1">
    <source>
        <dbReference type="ARBA" id="ARBA00001917"/>
    </source>
</evidence>
<comment type="function">
    <text evidence="9">Catalyzes the synthesis of 5,6-dihydrouridine (D), a modified base found in the D-loop of most tRNAs, via the reduction of the C5-C6 double bond in target uridines. Specifically modifies U16 in tRNAs.</text>
</comment>
<keyword evidence="2 9" id="KW-0820">tRNA-binding</keyword>
<keyword evidence="8 9" id="KW-0560">Oxidoreductase</keyword>
<comment type="catalytic activity">
    <reaction evidence="9">
        <text>5,6-dihydrouridine(16) in tRNA + NADP(+) = uridine(16) in tRNA + NADPH + H(+)</text>
        <dbReference type="Rhea" id="RHEA:53376"/>
        <dbReference type="Rhea" id="RHEA-COMP:13543"/>
        <dbReference type="Rhea" id="RHEA-COMP:13544"/>
        <dbReference type="ChEBI" id="CHEBI:15378"/>
        <dbReference type="ChEBI" id="CHEBI:57783"/>
        <dbReference type="ChEBI" id="CHEBI:58349"/>
        <dbReference type="ChEBI" id="CHEBI:65315"/>
        <dbReference type="ChEBI" id="CHEBI:74443"/>
    </reaction>
</comment>
<evidence type="ECO:0000256" key="10">
    <source>
        <dbReference type="PIRNR" id="PIRNR006621"/>
    </source>
</evidence>
<dbReference type="EMBL" id="CP044222">
    <property type="protein sequence ID" value="QEW08568.1"/>
    <property type="molecule type" value="Genomic_DNA"/>
</dbReference>
<dbReference type="InterPro" id="IPR032886">
    <property type="entry name" value="DusC"/>
</dbReference>
<feature type="domain" description="DUS-like FMN-binding" evidence="13">
    <location>
        <begin position="1"/>
        <end position="282"/>
    </location>
</feature>
<sequence length="311" mass="34698">MEGVLDYTLRDLLTSVPGIDQCVTEFIRVTDRLLPSTVFYRMAPELHQQGCTRSGVPVYLQLLGNHPSLMADNAAKAAELGAPGIDLNFGCPAKTVNKSRGGAVLLTEPDLLHEIVAAVRRTVPASIPVTAKMRLGYVDKALAIENAQAIEAAGASTLTIHARTKLEGYKPPAHWEWIARIREQVTLHLVANGEVWNAEDYQRCRHVSGCDDVMLGRGILSNPFLAETLSGQAAAMSHADAWQRLLPMLETYHRQVIDKVSERHVHGRIKQWLNMLQWYFPQAQTLFAEIRCERDPLVILQHIIQQQMLMA</sequence>
<feature type="binding site" evidence="9 12">
    <location>
        <position position="132"/>
    </location>
    <ligand>
        <name>FMN</name>
        <dbReference type="ChEBI" id="CHEBI:58210"/>
    </ligand>
</feature>
<dbReference type="GO" id="GO:0000049">
    <property type="term" value="F:tRNA binding"/>
    <property type="evidence" value="ECO:0007669"/>
    <property type="project" value="UniProtKB-UniRule"/>
</dbReference>
<keyword evidence="5 9" id="KW-0819">tRNA processing</keyword>
<dbReference type="SUPFAM" id="SSF51395">
    <property type="entry name" value="FMN-linked oxidoreductases"/>
    <property type="match status" value="1"/>
</dbReference>
<dbReference type="PANTHER" id="PTHR11082:SF26">
    <property type="entry name" value="TRNA-DIHYDROURIDINE(16) SYNTHASE"/>
    <property type="match status" value="1"/>
</dbReference>
<accession>A0A5J6LJA4</accession>
<dbReference type="Proteomes" id="UP000325606">
    <property type="component" value="Chromosome"/>
</dbReference>
<feature type="site" description="Interacts with tRNA; defines subfamily-specific binding signature" evidence="9">
    <location>
        <position position="291"/>
    </location>
</feature>
<reference evidence="14 15" key="1">
    <citation type="submission" date="2019-09" db="EMBL/GenBank/DDBJ databases">
        <title>Nitrincola iocasae sp. nov., a bacterium isolated from the sediment collected at a cold seep field in South China Sea.</title>
        <authorList>
            <person name="Zhang H."/>
            <person name="Wang H."/>
            <person name="Li C."/>
        </authorList>
    </citation>
    <scope>NUCLEOTIDE SEQUENCE [LARGE SCALE GENOMIC DNA]</scope>
    <source>
        <strain evidence="14 15">KXZD1103</strain>
    </source>
</reference>
<comment type="cofactor">
    <cofactor evidence="1 9 10 12">
        <name>FMN</name>
        <dbReference type="ChEBI" id="CHEBI:58210"/>
    </cofactor>
</comment>
<evidence type="ECO:0000256" key="11">
    <source>
        <dbReference type="PIRSR" id="PIRSR006621-1"/>
    </source>
</evidence>